<dbReference type="InterPro" id="IPR046172">
    <property type="entry name" value="DUF6174"/>
</dbReference>
<dbReference type="AlphaFoldDB" id="A0A7W7I5E3"/>
<dbReference type="Pfam" id="PF19671">
    <property type="entry name" value="DUF6174"/>
    <property type="match status" value="1"/>
</dbReference>
<evidence type="ECO:0008006" key="5">
    <source>
        <dbReference type="Google" id="ProtNLM"/>
    </source>
</evidence>
<organism evidence="3 4">
    <name type="scientific">Actinoplanes digitatis</name>
    <dbReference type="NCBI Taxonomy" id="1868"/>
    <lineage>
        <taxon>Bacteria</taxon>
        <taxon>Bacillati</taxon>
        <taxon>Actinomycetota</taxon>
        <taxon>Actinomycetes</taxon>
        <taxon>Micromonosporales</taxon>
        <taxon>Micromonosporaceae</taxon>
        <taxon>Actinoplanes</taxon>
    </lineage>
</organism>
<dbReference type="EMBL" id="JACHNH010000001">
    <property type="protein sequence ID" value="MBB4766782.1"/>
    <property type="molecule type" value="Genomic_DNA"/>
</dbReference>
<feature type="signal peptide" evidence="2">
    <location>
        <begin position="1"/>
        <end position="20"/>
    </location>
</feature>
<evidence type="ECO:0000313" key="3">
    <source>
        <dbReference type="EMBL" id="MBB4766782.1"/>
    </source>
</evidence>
<proteinExistence type="predicted"/>
<protein>
    <recommendedName>
        <fullName evidence="5">Lipoprotein</fullName>
    </recommendedName>
</protein>
<dbReference type="Proteomes" id="UP000578112">
    <property type="component" value="Unassembled WGS sequence"/>
</dbReference>
<evidence type="ECO:0000256" key="2">
    <source>
        <dbReference type="SAM" id="SignalP"/>
    </source>
</evidence>
<sequence length="157" mass="16878">MRPRTVLPGILLLALSGGCAGTEPSVMEEAPTTWTVPAKYGFTLASDCGERALIGRFQVTVVDDKVVKSVGLDDAARRALMLRIADLVPTLKQLEEEAETARREGAAVVEVERDLSDAHPTKIVIDHSLSAVDDESCYTIEDYTIGLTQAPSPTPAR</sequence>
<evidence type="ECO:0000313" key="4">
    <source>
        <dbReference type="Proteomes" id="UP000578112"/>
    </source>
</evidence>
<comment type="caution">
    <text evidence="3">The sequence shown here is derived from an EMBL/GenBank/DDBJ whole genome shotgun (WGS) entry which is preliminary data.</text>
</comment>
<keyword evidence="1" id="KW-0175">Coiled coil</keyword>
<gene>
    <name evidence="3" type="ORF">BJ971_007338</name>
</gene>
<feature type="coiled-coil region" evidence="1">
    <location>
        <begin position="84"/>
        <end position="111"/>
    </location>
</feature>
<name>A0A7W7I5E3_9ACTN</name>
<feature type="chain" id="PRO_5039512157" description="Lipoprotein" evidence="2">
    <location>
        <begin position="21"/>
        <end position="157"/>
    </location>
</feature>
<dbReference type="PROSITE" id="PS51257">
    <property type="entry name" value="PROKAR_LIPOPROTEIN"/>
    <property type="match status" value="1"/>
</dbReference>
<keyword evidence="2" id="KW-0732">Signal</keyword>
<keyword evidence="4" id="KW-1185">Reference proteome</keyword>
<dbReference type="RefSeq" id="WP_203709501.1">
    <property type="nucleotide sequence ID" value="NZ_BOMK01000049.1"/>
</dbReference>
<evidence type="ECO:0000256" key="1">
    <source>
        <dbReference type="SAM" id="Coils"/>
    </source>
</evidence>
<reference evidence="3 4" key="1">
    <citation type="submission" date="2020-08" db="EMBL/GenBank/DDBJ databases">
        <title>Sequencing the genomes of 1000 actinobacteria strains.</title>
        <authorList>
            <person name="Klenk H.-P."/>
        </authorList>
    </citation>
    <scope>NUCLEOTIDE SEQUENCE [LARGE SCALE GENOMIC DNA]</scope>
    <source>
        <strain evidence="3 4">DSM 43149</strain>
    </source>
</reference>
<accession>A0A7W7I5E3</accession>